<name>A0A7K4HRI2_9EURY</name>
<organism evidence="5 6">
    <name type="scientific">Methanofollis tationis</name>
    <dbReference type="NCBI Taxonomy" id="81417"/>
    <lineage>
        <taxon>Archaea</taxon>
        <taxon>Methanobacteriati</taxon>
        <taxon>Methanobacteriota</taxon>
        <taxon>Stenosarchaea group</taxon>
        <taxon>Methanomicrobia</taxon>
        <taxon>Methanomicrobiales</taxon>
        <taxon>Methanomicrobiaceae</taxon>
        <taxon>Methanofollis</taxon>
    </lineage>
</organism>
<dbReference type="InterPro" id="IPR029063">
    <property type="entry name" value="SAM-dependent_MTases_sf"/>
</dbReference>
<dbReference type="GO" id="GO:0005737">
    <property type="term" value="C:cytoplasm"/>
    <property type="evidence" value="ECO:0007669"/>
    <property type="project" value="TreeGrafter"/>
</dbReference>
<keyword evidence="1 5" id="KW-0808">Transferase</keyword>
<dbReference type="Gene3D" id="3.40.50.150">
    <property type="entry name" value="Vaccinia Virus protein VP39"/>
    <property type="match status" value="1"/>
</dbReference>
<dbReference type="RefSeq" id="WP_176789401.1">
    <property type="nucleotide sequence ID" value="NZ_JABXWR010000001.1"/>
</dbReference>
<evidence type="ECO:0000313" key="6">
    <source>
        <dbReference type="Proteomes" id="UP000570823"/>
    </source>
</evidence>
<dbReference type="Proteomes" id="UP000570823">
    <property type="component" value="Unassembled WGS sequence"/>
</dbReference>
<dbReference type="SUPFAM" id="SSF53335">
    <property type="entry name" value="S-adenosyl-L-methionine-dependent methyltransferases"/>
    <property type="match status" value="1"/>
</dbReference>
<evidence type="ECO:0000256" key="2">
    <source>
        <dbReference type="ARBA" id="ARBA00022691"/>
    </source>
</evidence>
<comment type="caution">
    <text evidence="5">The sequence shown here is derived from an EMBL/GenBank/DDBJ whole genome shotgun (WGS) entry which is preliminary data.</text>
</comment>
<evidence type="ECO:0000259" key="4">
    <source>
        <dbReference type="PROSITE" id="PS51684"/>
    </source>
</evidence>
<dbReference type="EMBL" id="JABXWR010000001">
    <property type="protein sequence ID" value="NVO67792.1"/>
    <property type="molecule type" value="Genomic_DNA"/>
</dbReference>
<dbReference type="PROSITE" id="PS51684">
    <property type="entry name" value="SAM_MT_TRM5_TYW2"/>
    <property type="match status" value="1"/>
</dbReference>
<protein>
    <submittedName>
        <fullName evidence="5">SAM-dependent methyltransferase</fullName>
    </submittedName>
</protein>
<evidence type="ECO:0000313" key="5">
    <source>
        <dbReference type="EMBL" id="NVO67792.1"/>
    </source>
</evidence>
<feature type="domain" description="SAM-dependent methyltransferase TRM5/TYW2-type" evidence="4">
    <location>
        <begin position="58"/>
        <end position="289"/>
    </location>
</feature>
<dbReference type="PANTHER" id="PTHR23245">
    <property type="entry name" value="TRNA METHYLTRANSFERASE"/>
    <property type="match status" value="1"/>
</dbReference>
<evidence type="ECO:0000256" key="1">
    <source>
        <dbReference type="ARBA" id="ARBA00022679"/>
    </source>
</evidence>
<dbReference type="AlphaFoldDB" id="A0A7K4HRI2"/>
<evidence type="ECO:0000256" key="3">
    <source>
        <dbReference type="ARBA" id="ARBA00022694"/>
    </source>
</evidence>
<dbReference type="GO" id="GO:0008175">
    <property type="term" value="F:tRNA methyltransferase activity"/>
    <property type="evidence" value="ECO:0007669"/>
    <property type="project" value="TreeGrafter"/>
</dbReference>
<dbReference type="Pfam" id="PF02475">
    <property type="entry name" value="TRM5-TYW2_MTfase"/>
    <property type="match status" value="1"/>
</dbReference>
<dbReference type="GO" id="GO:0030488">
    <property type="term" value="P:tRNA methylation"/>
    <property type="evidence" value="ECO:0007669"/>
    <property type="project" value="TreeGrafter"/>
</dbReference>
<proteinExistence type="predicted"/>
<dbReference type="InterPro" id="IPR056743">
    <property type="entry name" value="TRM5-TYW2-like_MTfase"/>
</dbReference>
<accession>A0A7K4HRI2</accession>
<keyword evidence="3" id="KW-0819">tRNA processing</keyword>
<keyword evidence="2" id="KW-0949">S-adenosyl-L-methionine</keyword>
<keyword evidence="5" id="KW-0489">Methyltransferase</keyword>
<reference evidence="5 6" key="1">
    <citation type="submission" date="2020-06" db="EMBL/GenBank/DDBJ databases">
        <title>Methanofollis fontis sp. nov., a methanogen isolated from marine sediments near a cold seep at Four-Way Closure Ridge offshore southwestern Taiwan.</title>
        <authorList>
            <person name="Chen S.-C."/>
            <person name="Teng N.-H."/>
            <person name="Lin Y.-S."/>
            <person name="Lai M.-C."/>
            <person name="Chen H.-H."/>
            <person name="Wang C.-C."/>
        </authorList>
    </citation>
    <scope>NUCLEOTIDE SEQUENCE [LARGE SCALE GENOMIC DNA]</scope>
    <source>
        <strain evidence="5 6">DSM 2702</strain>
    </source>
</reference>
<dbReference type="PANTHER" id="PTHR23245:SF41">
    <property type="entry name" value="TRNA(PHE) (4-DEMETHYLWYOSINE(37)-C(7)) AMINOCARBOXYPROPYLTRANSFERASE"/>
    <property type="match status" value="1"/>
</dbReference>
<sequence length="289" mass="31713">MRVRRVRKEALAAAVREPWADPSRRPYVEGEVALVPVREGYPCDDDLPERRPYCGRPFQMIGDTAVVRGRRPTAEEVAAILAWRRPACVLYLAAIEGVRRLPAVETLYGEAHPVCHHENGLCYRLNPAEVMYAAGNLEERALMGRTVQEGERVADMFAGIGYFTLPMAAAGANVHAMEINPVSFGYLAENIEANGLIGRVTAECGDCRSLLAGTYDRIVMGHFDAVAFLSEALAHARGGTTIHLHALGDVADAARVSAESTGFKVRIATRKVKKYGPHIWHIVHEMVLS</sequence>
<keyword evidence="6" id="KW-1185">Reference proteome</keyword>
<dbReference type="InterPro" id="IPR030382">
    <property type="entry name" value="MeTrfase_TRM5/TYW2"/>
</dbReference>
<dbReference type="OrthoDB" id="8079at2157"/>
<gene>
    <name evidence="5" type="ORF">HWN36_10875</name>
</gene>
<dbReference type="CDD" id="cd02440">
    <property type="entry name" value="AdoMet_MTases"/>
    <property type="match status" value="1"/>
</dbReference>